<dbReference type="Gene3D" id="3.30.70.270">
    <property type="match status" value="1"/>
</dbReference>
<reference evidence="1" key="1">
    <citation type="submission" date="2020-04" db="EMBL/GenBank/DDBJ databases">
        <authorList>
            <person name="Alioto T."/>
            <person name="Alioto T."/>
            <person name="Gomez Garrido J."/>
        </authorList>
    </citation>
    <scope>NUCLEOTIDE SEQUENCE</scope>
    <source>
        <strain evidence="1">A484AB</strain>
    </source>
</reference>
<dbReference type="EMBL" id="CACRXK020006736">
    <property type="protein sequence ID" value="CAB4010281.1"/>
    <property type="molecule type" value="Genomic_DNA"/>
</dbReference>
<dbReference type="PANTHER" id="PTHR33064">
    <property type="entry name" value="POL PROTEIN"/>
    <property type="match status" value="1"/>
</dbReference>
<name>A0A7D9EKP1_PARCT</name>
<comment type="caution">
    <text evidence="1">The sequence shown here is derived from an EMBL/GenBank/DDBJ whole genome shotgun (WGS) entry which is preliminary data.</text>
</comment>
<accession>A0A7D9EKP1</accession>
<proteinExistence type="predicted"/>
<organism evidence="1 2">
    <name type="scientific">Paramuricea clavata</name>
    <name type="common">Red gorgonian</name>
    <name type="synonym">Violescent sea-whip</name>
    <dbReference type="NCBI Taxonomy" id="317549"/>
    <lineage>
        <taxon>Eukaryota</taxon>
        <taxon>Metazoa</taxon>
        <taxon>Cnidaria</taxon>
        <taxon>Anthozoa</taxon>
        <taxon>Octocorallia</taxon>
        <taxon>Malacalcyonacea</taxon>
        <taxon>Plexauridae</taxon>
        <taxon>Paramuricea</taxon>
    </lineage>
</organism>
<sequence>MFKREVVFLGRVVSGEGYKLDPSTIAPILRLKDTPPKTVDEVQKLMGFLIYHRRYIANFSRIAKPIYDLVKVSDNDSKTKRGKPVANNPVSWTSAHQSVLEELIGCL</sequence>
<dbReference type="Proteomes" id="UP001152795">
    <property type="component" value="Unassembled WGS sequence"/>
</dbReference>
<dbReference type="SUPFAM" id="SSF56672">
    <property type="entry name" value="DNA/RNA polymerases"/>
    <property type="match status" value="1"/>
</dbReference>
<dbReference type="OrthoDB" id="427924at2759"/>
<dbReference type="InterPro" id="IPR043502">
    <property type="entry name" value="DNA/RNA_pol_sf"/>
</dbReference>
<evidence type="ECO:0000313" key="2">
    <source>
        <dbReference type="Proteomes" id="UP001152795"/>
    </source>
</evidence>
<gene>
    <name evidence="1" type="ORF">PACLA_8A061079</name>
</gene>
<protein>
    <submittedName>
        <fullName evidence="1">Uncharacterized protein</fullName>
    </submittedName>
</protein>
<keyword evidence="2" id="KW-1185">Reference proteome</keyword>
<dbReference type="InterPro" id="IPR043128">
    <property type="entry name" value="Rev_trsase/Diguanyl_cyclase"/>
</dbReference>
<dbReference type="InterPro" id="IPR051320">
    <property type="entry name" value="Viral_Replic_Matur_Polypro"/>
</dbReference>
<evidence type="ECO:0000313" key="1">
    <source>
        <dbReference type="EMBL" id="CAB4010281.1"/>
    </source>
</evidence>
<dbReference type="AlphaFoldDB" id="A0A7D9EKP1"/>
<dbReference type="PANTHER" id="PTHR33064:SF37">
    <property type="entry name" value="RIBONUCLEASE H"/>
    <property type="match status" value="1"/>
</dbReference>